<evidence type="ECO:0000259" key="1">
    <source>
        <dbReference type="Pfam" id="PF10686"/>
    </source>
</evidence>
<dbReference type="SUPFAM" id="SSF102405">
    <property type="entry name" value="MCP/YpsA-like"/>
    <property type="match status" value="1"/>
</dbReference>
<protein>
    <submittedName>
        <fullName evidence="3">DUF2493 domain-containing protein</fullName>
    </submittedName>
</protein>
<keyword evidence="4" id="KW-1185">Reference proteome</keyword>
<dbReference type="KEGG" id="mcaa:R3L15_04380"/>
<proteinExistence type="predicted"/>
<evidence type="ECO:0000313" key="3">
    <source>
        <dbReference type="EMBL" id="WXA14114.1"/>
    </source>
</evidence>
<organism evidence="3">
    <name type="scientific">Mangrovimonas cancribranchiae</name>
    <dbReference type="NCBI Taxonomy" id="3080055"/>
    <lineage>
        <taxon>Bacteria</taxon>
        <taxon>Pseudomonadati</taxon>
        <taxon>Bacteroidota</taxon>
        <taxon>Flavobacteriia</taxon>
        <taxon>Flavobacteriales</taxon>
        <taxon>Flavobacteriaceae</taxon>
        <taxon>Mangrovimonas</taxon>
    </lineage>
</organism>
<gene>
    <name evidence="3" type="ORF">R3L15_04380</name>
    <name evidence="2" type="ORF">R3L16_03020</name>
</gene>
<dbReference type="InterPro" id="IPR019627">
    <property type="entry name" value="YAcAr"/>
</dbReference>
<feature type="domain" description="YspA cpYpsA-related SLOG" evidence="1">
    <location>
        <begin position="4"/>
        <end position="67"/>
    </location>
</feature>
<dbReference type="RefSeq" id="WP_338733464.1">
    <property type="nucleotide sequence ID" value="NZ_CP136924.1"/>
</dbReference>
<dbReference type="Pfam" id="PF10686">
    <property type="entry name" value="YAcAr"/>
    <property type="match status" value="1"/>
</dbReference>
<name>A0AAU6PA60_9FLAO</name>
<evidence type="ECO:0000313" key="2">
    <source>
        <dbReference type="EMBL" id="WXA03464.1"/>
    </source>
</evidence>
<reference evidence="3 4" key="1">
    <citation type="submission" date="2023-10" db="EMBL/GenBank/DDBJ databases">
        <title>Culture-based analysis of two novel bacteria associated with mangrove crab gills.</title>
        <authorList>
            <person name="Yang X."/>
            <person name="Garuglieri E."/>
            <person name="Van Goethem M.W."/>
            <person name="Fusi M."/>
            <person name="Marasco R."/>
            <person name="Daffonchio D.G."/>
        </authorList>
    </citation>
    <scope>NUCLEOTIDE SEQUENCE</scope>
    <source>
        <strain evidence="3">UG2-1</strain>
        <strain evidence="2">UG2-2</strain>
        <strain evidence="4">UG2_2</strain>
    </source>
</reference>
<dbReference type="Proteomes" id="UP001368318">
    <property type="component" value="Chromosome"/>
</dbReference>
<accession>A0AAU6PA60</accession>
<sequence length="121" mass="13712">MRLRVLIAGSRTYANYENLKRVCDLQLRQLDEVEIISGGARGADRLAIRYAEENQLKLTIVKPDWKTFGKAAGFVRNAAMIEFADLVIVFWDGKSTGTKHAIALARLRKIKVIINFFKEDA</sequence>
<dbReference type="EMBL" id="CP136924">
    <property type="protein sequence ID" value="WXA03464.1"/>
    <property type="molecule type" value="Genomic_DNA"/>
</dbReference>
<evidence type="ECO:0000313" key="4">
    <source>
        <dbReference type="Proteomes" id="UP001368318"/>
    </source>
</evidence>
<dbReference type="EMBL" id="CP136925">
    <property type="protein sequence ID" value="WXA14114.1"/>
    <property type="molecule type" value="Genomic_DNA"/>
</dbReference>
<dbReference type="AlphaFoldDB" id="A0AAU6PA60"/>